<gene>
    <name evidence="1" type="ORF">P7K49_036936</name>
</gene>
<organism evidence="1 2">
    <name type="scientific">Saguinus oedipus</name>
    <name type="common">Cotton-top tamarin</name>
    <name type="synonym">Oedipomidas oedipus</name>
    <dbReference type="NCBI Taxonomy" id="9490"/>
    <lineage>
        <taxon>Eukaryota</taxon>
        <taxon>Metazoa</taxon>
        <taxon>Chordata</taxon>
        <taxon>Craniata</taxon>
        <taxon>Vertebrata</taxon>
        <taxon>Euteleostomi</taxon>
        <taxon>Mammalia</taxon>
        <taxon>Eutheria</taxon>
        <taxon>Euarchontoglires</taxon>
        <taxon>Primates</taxon>
        <taxon>Haplorrhini</taxon>
        <taxon>Platyrrhini</taxon>
        <taxon>Cebidae</taxon>
        <taxon>Callitrichinae</taxon>
        <taxon>Saguinus</taxon>
    </lineage>
</organism>
<sequence>MSGLGAQCYLGLKPHNQVNSAALVFQFGRNSEEQVELGCTACYSSDVTEPSPVALTGGKLSRLWLRGTSRERVSRRPGGAHSPFPDTRCQEDSGCGNSVFPALTKTVLYNELYVYNIRKDTWTKVDIPSPPPRRCAHQGFSLVCDVGVIGKYGSLDFGVQLLWGPQACSGVGNQGSLECFRHWSRGSGLPGMFQALELGSGLPGVFQALELGLRAPWRVSGSGVGAQGSLAWHYGHSKPGSVALGSVGGSHLWKCGTEGPLRRGSDGASRWRTAVGLWRGVRLSQRRAVLPLQGSLGTALGHQDLGTSQDRLGQPCLGLVPQVPPVIRHQPVAGRPPPVAFMYTLEGSRGRLLNAGLLRIQGFGWATVVLAGAPALFCHEASFVEITVSDDDFWFCGPE</sequence>
<evidence type="ECO:0000313" key="1">
    <source>
        <dbReference type="EMBL" id="KAK2085636.1"/>
    </source>
</evidence>
<name>A0ABQ9TLJ6_SAGOE</name>
<accession>A0ABQ9TLJ6</accession>
<dbReference type="EMBL" id="JASSZA010000021">
    <property type="protein sequence ID" value="KAK2085636.1"/>
    <property type="molecule type" value="Genomic_DNA"/>
</dbReference>
<evidence type="ECO:0000313" key="2">
    <source>
        <dbReference type="Proteomes" id="UP001266305"/>
    </source>
</evidence>
<dbReference type="Proteomes" id="UP001266305">
    <property type="component" value="Unassembled WGS sequence"/>
</dbReference>
<proteinExistence type="predicted"/>
<protein>
    <submittedName>
        <fullName evidence="1">Uncharacterized protein</fullName>
    </submittedName>
</protein>
<keyword evidence="2" id="KW-1185">Reference proteome</keyword>
<reference evidence="1 2" key="1">
    <citation type="submission" date="2023-05" db="EMBL/GenBank/DDBJ databases">
        <title>B98-5 Cell Line De Novo Hybrid Assembly: An Optical Mapping Approach.</title>
        <authorList>
            <person name="Kananen K."/>
            <person name="Auerbach J.A."/>
            <person name="Kautto E."/>
            <person name="Blachly J.S."/>
        </authorList>
    </citation>
    <scope>NUCLEOTIDE SEQUENCE [LARGE SCALE GENOMIC DNA]</scope>
    <source>
        <strain evidence="1">B95-8</strain>
        <tissue evidence="1">Cell line</tissue>
    </source>
</reference>
<comment type="caution">
    <text evidence="1">The sequence shown here is derived from an EMBL/GenBank/DDBJ whole genome shotgun (WGS) entry which is preliminary data.</text>
</comment>